<dbReference type="Proteomes" id="UP001519342">
    <property type="component" value="Unassembled WGS sequence"/>
</dbReference>
<organism evidence="1 2">
    <name type="scientific">Sedimentibacter acidaminivorans</name>
    <dbReference type="NCBI Taxonomy" id="913099"/>
    <lineage>
        <taxon>Bacteria</taxon>
        <taxon>Bacillati</taxon>
        <taxon>Bacillota</taxon>
        <taxon>Tissierellia</taxon>
        <taxon>Sedimentibacter</taxon>
    </lineage>
</organism>
<gene>
    <name evidence="1" type="ORF">J2Z76_001320</name>
</gene>
<dbReference type="InterPro" id="IPR009229">
    <property type="entry name" value="AgrD"/>
</dbReference>
<proteinExistence type="predicted"/>
<dbReference type="RefSeq" id="WP_209511193.1">
    <property type="nucleotide sequence ID" value="NZ_JAGGKS010000003.1"/>
</dbReference>
<accession>A0ABS4GCR0</accession>
<dbReference type="EMBL" id="JAGGKS010000003">
    <property type="protein sequence ID" value="MBP1925461.1"/>
    <property type="molecule type" value="Genomic_DNA"/>
</dbReference>
<name>A0ABS4GCR0_9FIRM</name>
<keyword evidence="2" id="KW-1185">Reference proteome</keyword>
<comment type="caution">
    <text evidence="1">The sequence shown here is derived from an EMBL/GenBank/DDBJ whole genome shotgun (WGS) entry which is preliminary data.</text>
</comment>
<dbReference type="NCBIfam" id="TIGR04223">
    <property type="entry name" value="quorum_AgrD"/>
    <property type="match status" value="1"/>
</dbReference>
<evidence type="ECO:0000313" key="1">
    <source>
        <dbReference type="EMBL" id="MBP1925461.1"/>
    </source>
</evidence>
<sequence>MNLIKTNLKKTLARTMYNVAVKNANTTSCIIAHQPIVPTDLKKLSKIK</sequence>
<reference evidence="1 2" key="1">
    <citation type="submission" date="2021-03" db="EMBL/GenBank/DDBJ databases">
        <title>Genomic Encyclopedia of Type Strains, Phase IV (KMG-IV): sequencing the most valuable type-strain genomes for metagenomic binning, comparative biology and taxonomic classification.</title>
        <authorList>
            <person name="Goeker M."/>
        </authorList>
    </citation>
    <scope>NUCLEOTIDE SEQUENCE [LARGE SCALE GENOMIC DNA]</scope>
    <source>
        <strain evidence="1 2">DSM 24004</strain>
    </source>
</reference>
<evidence type="ECO:0000313" key="2">
    <source>
        <dbReference type="Proteomes" id="UP001519342"/>
    </source>
</evidence>
<protein>
    <submittedName>
        <fullName evidence="1">Cyclic lactone autoinducer peptide</fullName>
    </submittedName>
</protein>